<dbReference type="InterPro" id="IPR001646">
    <property type="entry name" value="5peptide_repeat"/>
</dbReference>
<dbReference type="AlphaFoldDB" id="A0A919NQK4"/>
<accession>A0A919NQK4</accession>
<sequence length="259" mass="29031">MAEFIHDDLRGSTFEQVDLSGARFHHCQLNGVGLSGVRMRGVELRDVEITGELAGVTVNGVEIAPLVEAELNRRHPERHQMRPTDPDGFREAWATLERLWAGTVARAQRLPPERLHESVEGEWSFIETLRHLVFVTDAWIRRGIQGQPAPWHPLSLPWDGMSDTPGVPRDRAARPSLETVLALRADRVAGVRVLLASLTPEQLEAHTVAVDAPGWPPPQSFPARECLEVLLNEEWEHRLFAERDLAVLEASPIDHLPGR</sequence>
<dbReference type="SUPFAM" id="SSF109854">
    <property type="entry name" value="DinB/YfiT-like putative metalloenzymes"/>
    <property type="match status" value="1"/>
</dbReference>
<evidence type="ECO:0000313" key="3">
    <source>
        <dbReference type="Proteomes" id="UP000623608"/>
    </source>
</evidence>
<dbReference type="EMBL" id="BOMY01000033">
    <property type="protein sequence ID" value="GIF22256.1"/>
    <property type="molecule type" value="Genomic_DNA"/>
</dbReference>
<comment type="caution">
    <text evidence="2">The sequence shown here is derived from an EMBL/GenBank/DDBJ whole genome shotgun (WGS) entry which is preliminary data.</text>
</comment>
<dbReference type="Pfam" id="PF12867">
    <property type="entry name" value="DinB_2"/>
    <property type="match status" value="1"/>
</dbReference>
<dbReference type="Gene3D" id="1.20.120.450">
    <property type="entry name" value="dinb family like domain"/>
    <property type="match status" value="1"/>
</dbReference>
<reference evidence="2" key="1">
    <citation type="submission" date="2021-01" db="EMBL/GenBank/DDBJ databases">
        <title>Whole genome shotgun sequence of Actinoplanes tereljensis NBRC 105297.</title>
        <authorList>
            <person name="Komaki H."/>
            <person name="Tamura T."/>
        </authorList>
    </citation>
    <scope>NUCLEOTIDE SEQUENCE</scope>
    <source>
        <strain evidence="2">NBRC 105297</strain>
    </source>
</reference>
<dbReference type="Gene3D" id="2.160.20.80">
    <property type="entry name" value="E3 ubiquitin-protein ligase SopA"/>
    <property type="match status" value="1"/>
</dbReference>
<gene>
    <name evidence="2" type="ORF">Ate02nite_49860</name>
</gene>
<name>A0A919NQK4_9ACTN</name>
<keyword evidence="3" id="KW-1185">Reference proteome</keyword>
<dbReference type="InterPro" id="IPR034660">
    <property type="entry name" value="DinB/YfiT-like"/>
</dbReference>
<dbReference type="Pfam" id="PF00805">
    <property type="entry name" value="Pentapeptide"/>
    <property type="match status" value="1"/>
</dbReference>
<evidence type="ECO:0000313" key="2">
    <source>
        <dbReference type="EMBL" id="GIF22256.1"/>
    </source>
</evidence>
<dbReference type="SUPFAM" id="SSF141571">
    <property type="entry name" value="Pentapeptide repeat-like"/>
    <property type="match status" value="1"/>
</dbReference>
<feature type="domain" description="DinB-like" evidence="1">
    <location>
        <begin position="96"/>
        <end position="239"/>
    </location>
</feature>
<proteinExistence type="predicted"/>
<dbReference type="RefSeq" id="WP_203809535.1">
    <property type="nucleotide sequence ID" value="NZ_BOMY01000033.1"/>
</dbReference>
<protein>
    <recommendedName>
        <fullName evidence="1">DinB-like domain-containing protein</fullName>
    </recommendedName>
</protein>
<dbReference type="Proteomes" id="UP000623608">
    <property type="component" value="Unassembled WGS sequence"/>
</dbReference>
<organism evidence="2 3">
    <name type="scientific">Paractinoplanes tereljensis</name>
    <dbReference type="NCBI Taxonomy" id="571912"/>
    <lineage>
        <taxon>Bacteria</taxon>
        <taxon>Bacillati</taxon>
        <taxon>Actinomycetota</taxon>
        <taxon>Actinomycetes</taxon>
        <taxon>Micromonosporales</taxon>
        <taxon>Micromonosporaceae</taxon>
        <taxon>Paractinoplanes</taxon>
    </lineage>
</organism>
<dbReference type="InterPro" id="IPR024775">
    <property type="entry name" value="DinB-like"/>
</dbReference>
<evidence type="ECO:0000259" key="1">
    <source>
        <dbReference type="Pfam" id="PF12867"/>
    </source>
</evidence>